<reference evidence="5 6" key="1">
    <citation type="journal article" date="2018" name="IMA Fungus">
        <title>IMA Genome-F 9: Draft genome sequence of Annulohypoxylon stygium, Aspergillus mulundensis, Berkeleyomyces basicola (syn. Thielaviopsis basicola), Ceratocystis smalleyi, two Cercospora beticola strains, Coleophoma cylindrospora, Fusarium fracticaudum, Phialophora cf. hyalina, and Morchella septimelata.</title>
        <authorList>
            <person name="Wingfield B.D."/>
            <person name="Bills G.F."/>
            <person name="Dong Y."/>
            <person name="Huang W."/>
            <person name="Nel W.J."/>
            <person name="Swalarsk-Parry B.S."/>
            <person name="Vaghefi N."/>
            <person name="Wilken P.M."/>
            <person name="An Z."/>
            <person name="de Beer Z.W."/>
            <person name="De Vos L."/>
            <person name="Chen L."/>
            <person name="Duong T.A."/>
            <person name="Gao Y."/>
            <person name="Hammerbacher A."/>
            <person name="Kikkert J.R."/>
            <person name="Li Y."/>
            <person name="Li H."/>
            <person name="Li K."/>
            <person name="Li Q."/>
            <person name="Liu X."/>
            <person name="Ma X."/>
            <person name="Naidoo K."/>
            <person name="Pethybridge S.J."/>
            <person name="Sun J."/>
            <person name="Steenkamp E.T."/>
            <person name="van der Nest M.A."/>
            <person name="van Wyk S."/>
            <person name="Wingfield M.J."/>
            <person name="Xiong C."/>
            <person name="Yue Q."/>
            <person name="Zhang X."/>
        </authorList>
    </citation>
    <scope>NUCLEOTIDE SEQUENCE [LARGE SCALE GENOMIC DNA]</scope>
    <source>
        <strain evidence="5 6">BP5796</strain>
    </source>
</reference>
<dbReference type="Gene3D" id="4.10.240.10">
    <property type="entry name" value="Zn(2)-C6 fungal-type DNA-binding domain"/>
    <property type="match status" value="1"/>
</dbReference>
<protein>
    <recommendedName>
        <fullName evidence="4">Zn(2)-C6 fungal-type domain-containing protein</fullName>
    </recommendedName>
</protein>
<dbReference type="SMART" id="SM00906">
    <property type="entry name" value="Fungal_trans"/>
    <property type="match status" value="1"/>
</dbReference>
<dbReference type="PANTHER" id="PTHR47654">
    <property type="entry name" value="ZN(II)2CYS6 TRANSCRIPTION FACTOR (EUROFUNG)-RELATED"/>
    <property type="match status" value="1"/>
</dbReference>
<name>A0A3D8QRD2_9HELO</name>
<feature type="domain" description="Zn(2)-C6 fungal-type" evidence="4">
    <location>
        <begin position="113"/>
        <end position="142"/>
    </location>
</feature>
<dbReference type="InterPro" id="IPR001138">
    <property type="entry name" value="Zn2Cys6_DnaBD"/>
</dbReference>
<feature type="region of interest" description="Disordered" evidence="3">
    <location>
        <begin position="537"/>
        <end position="559"/>
    </location>
</feature>
<evidence type="ECO:0000313" key="5">
    <source>
        <dbReference type="EMBL" id="RDW64228.1"/>
    </source>
</evidence>
<dbReference type="InterPro" id="IPR053230">
    <property type="entry name" value="Trans_reg_galc"/>
</dbReference>
<dbReference type="Proteomes" id="UP000256328">
    <property type="component" value="Unassembled WGS sequence"/>
</dbReference>
<dbReference type="InterPro" id="IPR036864">
    <property type="entry name" value="Zn2-C6_fun-type_DNA-bd_sf"/>
</dbReference>
<feature type="compositionally biased region" description="Basic residues" evidence="3">
    <location>
        <begin position="1"/>
        <end position="10"/>
    </location>
</feature>
<comment type="caution">
    <text evidence="5">The sequence shown here is derived from an EMBL/GenBank/DDBJ whole genome shotgun (WGS) entry which is preliminary data.</text>
</comment>
<evidence type="ECO:0000256" key="2">
    <source>
        <dbReference type="ARBA" id="ARBA00023242"/>
    </source>
</evidence>
<feature type="region of interest" description="Disordered" evidence="3">
    <location>
        <begin position="1"/>
        <end position="86"/>
    </location>
</feature>
<proteinExistence type="predicted"/>
<dbReference type="PANTHER" id="PTHR47654:SF5">
    <property type="entry name" value="TRANSCRIPTION FACTOR DOMAIN-CONTAINING PROTEIN"/>
    <property type="match status" value="1"/>
</dbReference>
<keyword evidence="1" id="KW-0479">Metal-binding</keyword>
<dbReference type="CDD" id="cd12148">
    <property type="entry name" value="fungal_TF_MHR"/>
    <property type="match status" value="1"/>
</dbReference>
<dbReference type="CDD" id="cd00067">
    <property type="entry name" value="GAL4"/>
    <property type="match status" value="1"/>
</dbReference>
<dbReference type="PROSITE" id="PS50048">
    <property type="entry name" value="ZN2_CY6_FUNGAL_2"/>
    <property type="match status" value="1"/>
</dbReference>
<dbReference type="GO" id="GO:0003677">
    <property type="term" value="F:DNA binding"/>
    <property type="evidence" value="ECO:0007669"/>
    <property type="project" value="InterPro"/>
</dbReference>
<feature type="compositionally biased region" description="Basic and acidic residues" evidence="3">
    <location>
        <begin position="1016"/>
        <end position="1027"/>
    </location>
</feature>
<keyword evidence="2" id="KW-0539">Nucleus</keyword>
<feature type="compositionally biased region" description="Polar residues" evidence="3">
    <location>
        <begin position="867"/>
        <end position="883"/>
    </location>
</feature>
<dbReference type="GO" id="GO:0000981">
    <property type="term" value="F:DNA-binding transcription factor activity, RNA polymerase II-specific"/>
    <property type="evidence" value="ECO:0007669"/>
    <property type="project" value="InterPro"/>
</dbReference>
<dbReference type="OrthoDB" id="5296287at2759"/>
<feature type="region of interest" description="Disordered" evidence="3">
    <location>
        <begin position="1004"/>
        <end position="1027"/>
    </location>
</feature>
<dbReference type="EMBL" id="PDLN01000016">
    <property type="protein sequence ID" value="RDW64228.1"/>
    <property type="molecule type" value="Genomic_DNA"/>
</dbReference>
<feature type="region of interest" description="Disordered" evidence="3">
    <location>
        <begin position="226"/>
        <end position="253"/>
    </location>
</feature>
<dbReference type="GO" id="GO:0008270">
    <property type="term" value="F:zinc ion binding"/>
    <property type="evidence" value="ECO:0007669"/>
    <property type="project" value="InterPro"/>
</dbReference>
<dbReference type="Pfam" id="PF00172">
    <property type="entry name" value="Zn_clus"/>
    <property type="match status" value="1"/>
</dbReference>
<keyword evidence="6" id="KW-1185">Reference proteome</keyword>
<dbReference type="SUPFAM" id="SSF57701">
    <property type="entry name" value="Zn2/Cys6 DNA-binding domain"/>
    <property type="match status" value="1"/>
</dbReference>
<feature type="region of interest" description="Disordered" evidence="3">
    <location>
        <begin position="867"/>
        <end position="897"/>
    </location>
</feature>
<organism evidence="5 6">
    <name type="scientific">Coleophoma crateriformis</name>
    <dbReference type="NCBI Taxonomy" id="565419"/>
    <lineage>
        <taxon>Eukaryota</taxon>
        <taxon>Fungi</taxon>
        <taxon>Dikarya</taxon>
        <taxon>Ascomycota</taxon>
        <taxon>Pezizomycotina</taxon>
        <taxon>Leotiomycetes</taxon>
        <taxon>Helotiales</taxon>
        <taxon>Dermateaceae</taxon>
        <taxon>Coleophoma</taxon>
    </lineage>
</organism>
<evidence type="ECO:0000256" key="1">
    <source>
        <dbReference type="ARBA" id="ARBA00022723"/>
    </source>
</evidence>
<sequence>MLDKRAKRGRIGSSESSRETNLPSHNSSSSGRPYAHFIYPPHPISPTAKAASAHQQISGGPWPGQAPSVSNISREQAPANALTSPSGKVQIPAIRRGAEYANKPERKIRTSHACDNCRRAKAGCTGGQPCSRCQNTRGRCVYGDGKRDKERKVTQIRRISKLRKDAQIFQQYTADVTDALQRMREDGTMSQDQLRAAIDRIMAMTPSPLSPDDGETSVSAAAFNTRASERDDGGSGDEQAEIGSTESLDLIDTDVDKDDTRQTGHLGKSTAVVWAKRSAQIASAYRGQDCGLGGQEGSNTMASYHTEDADIEPIDLSGVQPLEWPEDAVANSLLEIYWTNVHDIFPILNKALFQKTYREFPRASRALSEDQRMWLAMLNSIWAISCVFARLNRQQYPGHYDDHTIYIARAKAISKESDLVYGDPRISMVQFLAMMSLYYLTTDRLNKSWSPCGLAIRHAMSLGLHVRLEVKSISETDKEHRVRVWWCLYALDGMLDRLTGRPSCISDEDISVPLPANVNEEDFWKELPTHKHSVPATEQGTRVGMPGRDPSSNKPVPPKRAYLSLTDIISNEENEPKTTERTNHSTNPEIFAYSYPDTQSPSTISSFFVYNTQLAIIMHEIVSHLYSATTISQPWVAVQGTISKIDRRLLAWRENLPKAFNFSLDTTSEPNWNDPYLLRRTGLSMAFNSSRMVLFRPCLCRDEARIQHQTSNGKDFNYDAVLTCIRSARKMISLIHWFSGSPAKLYAIPSWWLTLHYICEALAVLMLEMAFQAHHMPEQAELILQDAKKGIRWLIMLSAQSLSARKAWEIFDALLRMVAPLIDGNMLDMPTEAAIPPGYNWRRFNISSTGQAQSRGHDLTSANLEQYEDSQSPISGRQATTEWASAGEHSTVDSGSNIMPVEGYSMLQNMIDPATALQRLESISRPHGGYDEPWHHFFSRNNMNMTNGVAGSVMEIDGPQPVATGGLSQLSYTQPTNYPDLGDPTDQNMANGGWFVRSESLYSSTAPAPRSAWENSKGKGRESRDLN</sequence>
<dbReference type="InterPro" id="IPR007219">
    <property type="entry name" value="XnlR_reg_dom"/>
</dbReference>
<dbReference type="Pfam" id="PF04082">
    <property type="entry name" value="Fungal_trans"/>
    <property type="match status" value="1"/>
</dbReference>
<dbReference type="GO" id="GO:0006351">
    <property type="term" value="P:DNA-templated transcription"/>
    <property type="evidence" value="ECO:0007669"/>
    <property type="project" value="InterPro"/>
</dbReference>
<feature type="compositionally biased region" description="Polar residues" evidence="3">
    <location>
        <begin position="20"/>
        <end position="31"/>
    </location>
</feature>
<evidence type="ECO:0000256" key="3">
    <source>
        <dbReference type="SAM" id="MobiDB-lite"/>
    </source>
</evidence>
<gene>
    <name evidence="5" type="ORF">BP5796_10730</name>
</gene>
<dbReference type="SMART" id="SM00066">
    <property type="entry name" value="GAL4"/>
    <property type="match status" value="1"/>
</dbReference>
<dbReference type="AlphaFoldDB" id="A0A3D8QRD2"/>
<evidence type="ECO:0000313" key="6">
    <source>
        <dbReference type="Proteomes" id="UP000256328"/>
    </source>
</evidence>
<evidence type="ECO:0000259" key="4">
    <source>
        <dbReference type="PROSITE" id="PS50048"/>
    </source>
</evidence>
<dbReference type="PROSITE" id="PS00463">
    <property type="entry name" value="ZN2_CY6_FUNGAL_1"/>
    <property type="match status" value="1"/>
</dbReference>
<accession>A0A3D8QRD2</accession>